<dbReference type="InterPro" id="IPR000488">
    <property type="entry name" value="Death_dom"/>
</dbReference>
<accession>A0A8J9Z5C0</accession>
<reference evidence="2" key="1">
    <citation type="submission" date="2022-01" db="EMBL/GenBank/DDBJ databases">
        <authorList>
            <person name="Braso-Vives M."/>
        </authorList>
    </citation>
    <scope>NUCLEOTIDE SEQUENCE</scope>
</reference>
<protein>
    <submittedName>
        <fullName evidence="2">CRADD protein</fullName>
    </submittedName>
</protein>
<dbReference type="InterPro" id="IPR016729">
    <property type="entry name" value="FADD"/>
</dbReference>
<dbReference type="Proteomes" id="UP000838412">
    <property type="component" value="Chromosome 16"/>
</dbReference>
<evidence type="ECO:0000313" key="3">
    <source>
        <dbReference type="Proteomes" id="UP000838412"/>
    </source>
</evidence>
<dbReference type="EMBL" id="OV696701">
    <property type="protein sequence ID" value="CAH1247445.1"/>
    <property type="molecule type" value="Genomic_DNA"/>
</dbReference>
<keyword evidence="3" id="KW-1185">Reference proteome</keyword>
<evidence type="ECO:0000313" key="2">
    <source>
        <dbReference type="EMBL" id="CAH1247445.1"/>
    </source>
</evidence>
<dbReference type="PANTHER" id="PTHR15077">
    <property type="entry name" value="FAS-ASSOCIATING DEATH DOMAIN-CONTAINING PROTEIN FADD"/>
    <property type="match status" value="1"/>
</dbReference>
<gene>
    <name evidence="2" type="primary">CRADD</name>
    <name evidence="2" type="ORF">BLAG_LOCUS9109</name>
</gene>
<dbReference type="GO" id="GO:0007165">
    <property type="term" value="P:signal transduction"/>
    <property type="evidence" value="ECO:0007669"/>
    <property type="project" value="InterPro"/>
</dbReference>
<dbReference type="Gene3D" id="1.10.533.10">
    <property type="entry name" value="Death Domain, Fas"/>
    <property type="match status" value="5"/>
</dbReference>
<feature type="domain" description="Death" evidence="1">
    <location>
        <begin position="118"/>
        <end position="180"/>
    </location>
</feature>
<dbReference type="AlphaFoldDB" id="A0A8J9Z5C0"/>
<feature type="domain" description="Death" evidence="1">
    <location>
        <begin position="26"/>
        <end position="95"/>
    </location>
</feature>
<dbReference type="Pfam" id="PF00531">
    <property type="entry name" value="Death"/>
    <property type="match status" value="3"/>
</dbReference>
<name>A0A8J9Z5C0_BRALA</name>
<organism evidence="2 3">
    <name type="scientific">Branchiostoma lanceolatum</name>
    <name type="common">Common lancelet</name>
    <name type="synonym">Amphioxus lanceolatum</name>
    <dbReference type="NCBI Taxonomy" id="7740"/>
    <lineage>
        <taxon>Eukaryota</taxon>
        <taxon>Metazoa</taxon>
        <taxon>Chordata</taxon>
        <taxon>Cephalochordata</taxon>
        <taxon>Leptocardii</taxon>
        <taxon>Amphioxiformes</taxon>
        <taxon>Branchiostomatidae</taxon>
        <taxon>Branchiostoma</taxon>
    </lineage>
</organism>
<sequence>MCRLDRELPHCIFLGTPGGRKPTPRELYHLCRTLGPHWEQVGQQLGLDQDTLDRCALDNRDSLWGQVHDMLLTWMEGAGAEATVERLTEGLRLAGVGAHLYNCIRVPSLFELDHLAWKLHGASVWESVMLHLGLTQDNIRQTKAAHPNYRFSQVFHMLQMWLEKSGTRATVDRLCDALKNQNIETEKFLFLTDPSLRQVTVWDLAQLSRSFHTDWELLAFGLGLTEEDIECCKDRCPNDVSRQLLSALLVWKEQSGTQGTVCMLSGIDSEMYRSLLNPSVPVASVWQLGTIGNKLHPDTCDAVCLHLGLTTEMIQSHREKCKLDSSGESGPLETTHNSIHNITLLLRWLDMAGSLDTLDKLCESLHCEDVPLDMFNFLFDPTVSRHPTALELVQLAVQLHYIPWVLTHLCRPMGFQHHDVLRWERTDPGGTWFQVHAMLEDWRSKFGAEATVVRLCGQLHGGGVSPDKYWFLCHEEPKSFEC</sequence>
<evidence type="ECO:0000259" key="1">
    <source>
        <dbReference type="Pfam" id="PF00531"/>
    </source>
</evidence>
<feature type="domain" description="Death" evidence="1">
    <location>
        <begin position="208"/>
        <end position="265"/>
    </location>
</feature>
<proteinExistence type="predicted"/>
<dbReference type="OrthoDB" id="10406301at2759"/>
<dbReference type="SUPFAM" id="SSF47986">
    <property type="entry name" value="DEATH domain"/>
    <property type="match status" value="4"/>
</dbReference>
<dbReference type="InterPro" id="IPR011029">
    <property type="entry name" value="DEATH-like_dom_sf"/>
</dbReference>